<dbReference type="InterPro" id="IPR029063">
    <property type="entry name" value="SAM-dependent_MTases_sf"/>
</dbReference>
<sequence>MKQENRPHASKDQVKVVFNRLAPVYEHSVDTNSLYNSEYERPAMMNQVPSSLRNKTVLDAGCAAGWYSEQLLGRGAKVVAIDISPEMVVSAKRRLGDKAKVLCLGLEGSMPFHDHSFDFILSSLTLHYLKSWNRTFEELQRILTPDGSFLFSVHHPISDVALLDHPSYFETELIIDQWKKDCKVFEVPFYRRPLKEIINTTMSYFSIEEIIEPEPTAAFKKESPEGYERLMKRPQFLIINAKNK</sequence>
<dbReference type="GO" id="GO:0032259">
    <property type="term" value="P:methylation"/>
    <property type="evidence" value="ECO:0007669"/>
    <property type="project" value="UniProtKB-KW"/>
</dbReference>
<evidence type="ECO:0000259" key="4">
    <source>
        <dbReference type="Pfam" id="PF08241"/>
    </source>
</evidence>
<dbReference type="SUPFAM" id="SSF53335">
    <property type="entry name" value="S-adenosyl-L-methionine-dependent methyltransferases"/>
    <property type="match status" value="1"/>
</dbReference>
<organism evidence="5 6">
    <name type="scientific">Mesobacillus campisalis</name>
    <dbReference type="NCBI Taxonomy" id="1408103"/>
    <lineage>
        <taxon>Bacteria</taxon>
        <taxon>Bacillati</taxon>
        <taxon>Bacillota</taxon>
        <taxon>Bacilli</taxon>
        <taxon>Bacillales</taxon>
        <taxon>Bacillaceae</taxon>
        <taxon>Mesobacillus</taxon>
    </lineage>
</organism>
<dbReference type="AlphaFoldDB" id="A0A0M2SUS3"/>
<evidence type="ECO:0000256" key="2">
    <source>
        <dbReference type="ARBA" id="ARBA00022679"/>
    </source>
</evidence>
<name>A0A0M2SUS3_9BACI</name>
<gene>
    <name evidence="5" type="ORF">WQ57_19505</name>
</gene>
<dbReference type="CDD" id="cd02440">
    <property type="entry name" value="AdoMet_MTases"/>
    <property type="match status" value="1"/>
</dbReference>
<dbReference type="PATRIC" id="fig|1408103.3.peg.4318"/>
<protein>
    <submittedName>
        <fullName evidence="5">Ubiquinone biosynthesis methyltransferase UbiE</fullName>
    </submittedName>
</protein>
<evidence type="ECO:0000313" key="6">
    <source>
        <dbReference type="Proteomes" id="UP000034166"/>
    </source>
</evidence>
<feature type="domain" description="Methyltransferase type 11" evidence="4">
    <location>
        <begin position="58"/>
        <end position="151"/>
    </location>
</feature>
<dbReference type="PANTHER" id="PTHR43464:SF19">
    <property type="entry name" value="UBIQUINONE BIOSYNTHESIS O-METHYLTRANSFERASE, MITOCHONDRIAL"/>
    <property type="match status" value="1"/>
</dbReference>
<keyword evidence="5" id="KW-0830">Ubiquinone</keyword>
<keyword evidence="1 5" id="KW-0489">Methyltransferase</keyword>
<evidence type="ECO:0000313" key="5">
    <source>
        <dbReference type="EMBL" id="KKK36370.1"/>
    </source>
</evidence>
<keyword evidence="6" id="KW-1185">Reference proteome</keyword>
<dbReference type="Gene3D" id="3.40.50.150">
    <property type="entry name" value="Vaccinia Virus protein VP39"/>
    <property type="match status" value="1"/>
</dbReference>
<evidence type="ECO:0000256" key="1">
    <source>
        <dbReference type="ARBA" id="ARBA00022603"/>
    </source>
</evidence>
<dbReference type="Proteomes" id="UP000034166">
    <property type="component" value="Unassembled WGS sequence"/>
</dbReference>
<comment type="caution">
    <text evidence="5">The sequence shown here is derived from an EMBL/GenBank/DDBJ whole genome shotgun (WGS) entry which is preliminary data.</text>
</comment>
<dbReference type="OrthoDB" id="9791837at2"/>
<dbReference type="RefSeq" id="WP_046525444.1">
    <property type="nucleotide sequence ID" value="NZ_LAYY01000032.1"/>
</dbReference>
<keyword evidence="2 5" id="KW-0808">Transferase</keyword>
<dbReference type="EMBL" id="LAYY01000032">
    <property type="protein sequence ID" value="KKK36370.1"/>
    <property type="molecule type" value="Genomic_DNA"/>
</dbReference>
<keyword evidence="3" id="KW-0949">S-adenosyl-L-methionine</keyword>
<dbReference type="Pfam" id="PF08241">
    <property type="entry name" value="Methyltransf_11"/>
    <property type="match status" value="1"/>
</dbReference>
<proteinExistence type="predicted"/>
<dbReference type="GO" id="GO:0008757">
    <property type="term" value="F:S-adenosylmethionine-dependent methyltransferase activity"/>
    <property type="evidence" value="ECO:0007669"/>
    <property type="project" value="InterPro"/>
</dbReference>
<reference evidence="5 6" key="1">
    <citation type="submission" date="2015-04" db="EMBL/GenBank/DDBJ databases">
        <title>Taxonomic description and genome sequence of Bacillus campisalis sp. nov., a novel member of the genus Bacillus isolated from solar saltern.</title>
        <authorList>
            <person name="Mathan Kumar R."/>
            <person name="Kaur G."/>
            <person name="Kumar A."/>
            <person name="Singh N.K."/>
            <person name="Kaur N."/>
            <person name="Kumar N."/>
            <person name="Mayilraj S."/>
        </authorList>
    </citation>
    <scope>NUCLEOTIDE SEQUENCE [LARGE SCALE GENOMIC DNA]</scope>
    <source>
        <strain evidence="5 6">SA2-6</strain>
    </source>
</reference>
<accession>A0A0M2SUS3</accession>
<dbReference type="InterPro" id="IPR013216">
    <property type="entry name" value="Methyltransf_11"/>
</dbReference>
<evidence type="ECO:0000256" key="3">
    <source>
        <dbReference type="ARBA" id="ARBA00022691"/>
    </source>
</evidence>
<dbReference type="PANTHER" id="PTHR43464">
    <property type="entry name" value="METHYLTRANSFERASE"/>
    <property type="match status" value="1"/>
</dbReference>